<sequence length="50" mass="5560">MKKIKLLVNKAGMVSAGIFEKSIKDIMLFCYVCYLLVVNGNPRKEVIALG</sequence>
<organism evidence="1 2">
    <name type="scientific">Candidatus Avacidaminococcus intestinavium</name>
    <dbReference type="NCBI Taxonomy" id="2840684"/>
    <lineage>
        <taxon>Bacteria</taxon>
        <taxon>Bacillati</taxon>
        <taxon>Bacillota</taxon>
        <taxon>Negativicutes</taxon>
        <taxon>Acidaminococcales</taxon>
        <taxon>Acidaminococcaceae</taxon>
        <taxon>Acidaminococcaceae incertae sedis</taxon>
        <taxon>Candidatus Avacidaminococcus</taxon>
    </lineage>
</organism>
<reference evidence="1" key="1">
    <citation type="submission" date="2020-10" db="EMBL/GenBank/DDBJ databases">
        <authorList>
            <person name="Gilroy R."/>
        </authorList>
    </citation>
    <scope>NUCLEOTIDE SEQUENCE</scope>
    <source>
        <strain evidence="1">CHK160-1198</strain>
    </source>
</reference>
<dbReference type="EMBL" id="DVNI01000021">
    <property type="protein sequence ID" value="HIU63709.1"/>
    <property type="molecule type" value="Genomic_DNA"/>
</dbReference>
<evidence type="ECO:0000313" key="2">
    <source>
        <dbReference type="Proteomes" id="UP000824099"/>
    </source>
</evidence>
<protein>
    <submittedName>
        <fullName evidence="1">Uncharacterized protein</fullName>
    </submittedName>
</protein>
<gene>
    <name evidence="1" type="ORF">IAB06_01535</name>
</gene>
<dbReference type="Proteomes" id="UP000824099">
    <property type="component" value="Unassembled WGS sequence"/>
</dbReference>
<comment type="caution">
    <text evidence="1">The sequence shown here is derived from an EMBL/GenBank/DDBJ whole genome shotgun (WGS) entry which is preliminary data.</text>
</comment>
<accession>A0A9D1SKD3</accession>
<reference evidence="1" key="2">
    <citation type="journal article" date="2021" name="PeerJ">
        <title>Extensive microbial diversity within the chicken gut microbiome revealed by metagenomics and culture.</title>
        <authorList>
            <person name="Gilroy R."/>
            <person name="Ravi A."/>
            <person name="Getino M."/>
            <person name="Pursley I."/>
            <person name="Horton D.L."/>
            <person name="Alikhan N.F."/>
            <person name="Baker D."/>
            <person name="Gharbi K."/>
            <person name="Hall N."/>
            <person name="Watson M."/>
            <person name="Adriaenssens E.M."/>
            <person name="Foster-Nyarko E."/>
            <person name="Jarju S."/>
            <person name="Secka A."/>
            <person name="Antonio M."/>
            <person name="Oren A."/>
            <person name="Chaudhuri R.R."/>
            <person name="La Ragione R."/>
            <person name="Hildebrand F."/>
            <person name="Pallen M.J."/>
        </authorList>
    </citation>
    <scope>NUCLEOTIDE SEQUENCE</scope>
    <source>
        <strain evidence="1">CHK160-1198</strain>
    </source>
</reference>
<proteinExistence type="predicted"/>
<dbReference type="AlphaFoldDB" id="A0A9D1SKD3"/>
<evidence type="ECO:0000313" key="1">
    <source>
        <dbReference type="EMBL" id="HIU63709.1"/>
    </source>
</evidence>
<name>A0A9D1SKD3_9FIRM</name>